<dbReference type="Proteomes" id="UP000887579">
    <property type="component" value="Unplaced"/>
</dbReference>
<reference evidence="2" key="1">
    <citation type="submission" date="2022-11" db="UniProtKB">
        <authorList>
            <consortium name="WormBaseParasite"/>
        </authorList>
    </citation>
    <scope>IDENTIFICATION</scope>
</reference>
<organism evidence="1 2">
    <name type="scientific">Panagrolaimus sp. ES5</name>
    <dbReference type="NCBI Taxonomy" id="591445"/>
    <lineage>
        <taxon>Eukaryota</taxon>
        <taxon>Metazoa</taxon>
        <taxon>Ecdysozoa</taxon>
        <taxon>Nematoda</taxon>
        <taxon>Chromadorea</taxon>
        <taxon>Rhabditida</taxon>
        <taxon>Tylenchina</taxon>
        <taxon>Panagrolaimomorpha</taxon>
        <taxon>Panagrolaimoidea</taxon>
        <taxon>Panagrolaimidae</taxon>
        <taxon>Panagrolaimus</taxon>
    </lineage>
</organism>
<sequence>MFWNSNVESSSPIHVGKRQRSASTRLDNSLGTNAIDDDERHGGGSGGTGKPFGYRRALMVPTLQKQNRSKSLTKSIKLSGSLHSSKHSIDTPRTPLQKLFSFGQTEVEHQRLVTDSSSGSSISTSSSENSMKGYQDDYC</sequence>
<name>A0AC34F3N7_9BILA</name>
<protein>
    <submittedName>
        <fullName evidence="2">Uncharacterized protein</fullName>
    </submittedName>
</protein>
<accession>A0AC34F3N7</accession>
<proteinExistence type="predicted"/>
<evidence type="ECO:0000313" key="1">
    <source>
        <dbReference type="Proteomes" id="UP000887579"/>
    </source>
</evidence>
<evidence type="ECO:0000313" key="2">
    <source>
        <dbReference type="WBParaSite" id="ES5_v2.g11654.t1"/>
    </source>
</evidence>
<dbReference type="WBParaSite" id="ES5_v2.g11654.t1">
    <property type="protein sequence ID" value="ES5_v2.g11654.t1"/>
    <property type="gene ID" value="ES5_v2.g11654"/>
</dbReference>